<dbReference type="EMBL" id="JACVVX010000001">
    <property type="protein sequence ID" value="MBD0414108.1"/>
    <property type="molecule type" value="Genomic_DNA"/>
</dbReference>
<protein>
    <submittedName>
        <fullName evidence="2">DUF3857 domain-containing transglutaminase family protein</fullName>
    </submittedName>
</protein>
<dbReference type="InterPro" id="IPR038765">
    <property type="entry name" value="Papain-like_cys_pep_sf"/>
</dbReference>
<evidence type="ECO:0000259" key="1">
    <source>
        <dbReference type="Pfam" id="PF12969"/>
    </source>
</evidence>
<dbReference type="Gene3D" id="3.10.620.30">
    <property type="match status" value="1"/>
</dbReference>
<dbReference type="Pfam" id="PF12969">
    <property type="entry name" value="DUF3857"/>
    <property type="match status" value="1"/>
</dbReference>
<feature type="domain" description="DUF3857" evidence="1">
    <location>
        <begin position="69"/>
        <end position="231"/>
    </location>
</feature>
<reference evidence="2" key="1">
    <citation type="submission" date="2020-09" db="EMBL/GenBank/DDBJ databases">
        <title>Genome seq and assembly of Tianweitania sp.</title>
        <authorList>
            <person name="Chhetri G."/>
        </authorList>
    </citation>
    <scope>NUCLEOTIDE SEQUENCE</scope>
    <source>
        <strain evidence="2">Rool2</strain>
    </source>
</reference>
<accession>A0A8J6PHE0</accession>
<evidence type="ECO:0000313" key="2">
    <source>
        <dbReference type="EMBL" id="MBD0414108.1"/>
    </source>
</evidence>
<evidence type="ECO:0000313" key="3">
    <source>
        <dbReference type="Proteomes" id="UP000643405"/>
    </source>
</evidence>
<sequence>MFLAVLFISLSGYGLKATATETVEKGPVGEWVELVDLPEQVSDVAEQFDDGIANLLSDSQVRYRPEGYETFDRWAYRVTDRTGLEEGATASFTFNPATSTVTVNRIHIVRDGTTINQLEVAKFDVVRREPDAERGIFDGRLTVYIQLNDVRIGDIIDFARTTDTKPYVGPHLISTYTYASWYRPIGLIREKMIWPSDQPVTVKRYNTPIEPTVRAEGGLTSYSWEAKNPEPGTKEANTPPDEDILPAIHFSTARSWQDIVDAVLPHYKESALPEAFAAKLDDIAAKHQKPKDRLIEVMRLVQDDIRYVSLSMGSGSYIPRPPSAVVESGFGDCKDKALLLATSLRRLGISADVALTDIETGTALPNYLPSIYVFDHVIVRARIGVETFWIDATNYLQGGRADNLAPPPFGYALPLVSANAELEKITPRMLVEPTQFVDERFVFPRRDGDPLTLTVVTTYQGYQADQMRVKLRAQSAAKTAQSYLVYYANSYPGIEILYPLRTHDNRDSNVLMTIEGYNLPAEALKQDGLIEAFTIKADVGTSELPDPTRVGRKSPIWLGPATLKRHRVTAMNLKARFAGPEEDVMRVTSFGIFDVEWSNSKTTFELDWYLSTFADRVTVGEIGDYAKFLKHARENNAWNYDFAYVDAEKPETD</sequence>
<dbReference type="Proteomes" id="UP000643405">
    <property type="component" value="Unassembled WGS sequence"/>
</dbReference>
<proteinExistence type="predicted"/>
<dbReference type="InterPro" id="IPR024618">
    <property type="entry name" value="DUF3857"/>
</dbReference>
<dbReference type="SUPFAM" id="SSF54001">
    <property type="entry name" value="Cysteine proteinases"/>
    <property type="match status" value="1"/>
</dbReference>
<name>A0A8J6PHE0_9HYPH</name>
<keyword evidence="3" id="KW-1185">Reference proteome</keyword>
<organism evidence="2 3">
    <name type="scientific">Oryzicola mucosus</name>
    <dbReference type="NCBI Taxonomy" id="2767425"/>
    <lineage>
        <taxon>Bacteria</taxon>
        <taxon>Pseudomonadati</taxon>
        <taxon>Pseudomonadota</taxon>
        <taxon>Alphaproteobacteria</taxon>
        <taxon>Hyphomicrobiales</taxon>
        <taxon>Phyllobacteriaceae</taxon>
        <taxon>Oryzicola</taxon>
    </lineage>
</organism>
<dbReference type="AlphaFoldDB" id="A0A8J6PHE0"/>
<dbReference type="RefSeq" id="WP_188163485.1">
    <property type="nucleotide sequence ID" value="NZ_JACVVX010000001.1"/>
</dbReference>
<comment type="caution">
    <text evidence="2">The sequence shown here is derived from an EMBL/GenBank/DDBJ whole genome shotgun (WGS) entry which is preliminary data.</text>
</comment>
<gene>
    <name evidence="2" type="ORF">ICI42_05525</name>
</gene>
<dbReference type="Gene3D" id="2.60.40.3140">
    <property type="match status" value="1"/>
</dbReference>